<dbReference type="GO" id="GO:0003824">
    <property type="term" value="F:catalytic activity"/>
    <property type="evidence" value="ECO:0007669"/>
    <property type="project" value="InterPro"/>
</dbReference>
<dbReference type="GO" id="GO:0006793">
    <property type="term" value="P:phosphorus metabolic process"/>
    <property type="evidence" value="ECO:0007669"/>
    <property type="project" value="UniProtKB-ARBA"/>
</dbReference>
<dbReference type="STRING" id="525919.Apre_1076"/>
<dbReference type="AlphaFoldDB" id="C7RHZ2"/>
<accession>C7RHZ2</accession>
<dbReference type="CDD" id="cd09117">
    <property type="entry name" value="PLDc_Bfil_DEXD_like"/>
    <property type="match status" value="1"/>
</dbReference>
<keyword evidence="3" id="KW-1185">Reference proteome</keyword>
<dbReference type="eggNOG" id="COG1502">
    <property type="taxonomic scope" value="Bacteria"/>
</dbReference>
<protein>
    <recommendedName>
        <fullName evidence="1">PLD phosphodiesterase domain-containing protein</fullName>
    </recommendedName>
</protein>
<dbReference type="InterPro" id="IPR027417">
    <property type="entry name" value="P-loop_NTPase"/>
</dbReference>
<dbReference type="KEGG" id="apr:Apre_1076"/>
<organism evidence="2 3">
    <name type="scientific">Anaerococcus prevotii (strain ATCC 9321 / DSM 20548 / JCM 6508 / NCTC 11806 / PC1)</name>
    <name type="common">Peptostreptococcus prevotii</name>
    <name type="synonym">Peptococcus prevotii</name>
    <dbReference type="NCBI Taxonomy" id="525919"/>
    <lineage>
        <taxon>Bacteria</taxon>
        <taxon>Bacillati</taxon>
        <taxon>Bacillota</taxon>
        <taxon>Tissierellia</taxon>
        <taxon>Tissierellales</taxon>
        <taxon>Peptoniphilaceae</taxon>
        <taxon>Anaerococcus</taxon>
    </lineage>
</organism>
<gene>
    <name evidence="2" type="ordered locus">Apre_1076</name>
</gene>
<feature type="domain" description="PLD phosphodiesterase" evidence="1">
    <location>
        <begin position="126"/>
        <end position="158"/>
    </location>
</feature>
<dbReference type="SUPFAM" id="SSF52540">
    <property type="entry name" value="P-loop containing nucleoside triphosphate hydrolases"/>
    <property type="match status" value="1"/>
</dbReference>
<evidence type="ECO:0000313" key="2">
    <source>
        <dbReference type="EMBL" id="ACV29103.1"/>
    </source>
</evidence>
<dbReference type="InterPro" id="IPR001736">
    <property type="entry name" value="PLipase_D/transphosphatidylase"/>
</dbReference>
<name>C7RHZ2_ANAPD</name>
<dbReference type="OrthoDB" id="2442802at2"/>
<proteinExistence type="predicted"/>
<dbReference type="Pfam" id="PF06087">
    <property type="entry name" value="Tyr-DNA_phospho"/>
    <property type="match status" value="1"/>
</dbReference>
<dbReference type="EMBL" id="CP001708">
    <property type="protein sequence ID" value="ACV29103.1"/>
    <property type="molecule type" value="Genomic_DNA"/>
</dbReference>
<dbReference type="InterPro" id="IPR010347">
    <property type="entry name" value="Tdp1"/>
</dbReference>
<reference evidence="2 3" key="1">
    <citation type="journal article" date="2009" name="Stand. Genomic Sci.">
        <title>Complete genome sequence of Anaerococcus prevotii type strain (PC1).</title>
        <authorList>
            <person name="Labutti K."/>
            <person name="Pukall R."/>
            <person name="Steenblock K."/>
            <person name="Glavina Del Rio T."/>
            <person name="Tice H."/>
            <person name="Copeland A."/>
            <person name="Cheng J.F."/>
            <person name="Lucas S."/>
            <person name="Chen F."/>
            <person name="Nolan M."/>
            <person name="Bruce D."/>
            <person name="Goodwin L."/>
            <person name="Pitluck S."/>
            <person name="Ivanova N."/>
            <person name="Mavromatis K."/>
            <person name="Ovchinnikova G."/>
            <person name="Pati A."/>
            <person name="Chen A."/>
            <person name="Palaniappan K."/>
            <person name="Land M."/>
            <person name="Hauser L."/>
            <person name="Chang Y.J."/>
            <person name="Jeffries C.D."/>
            <person name="Chain P."/>
            <person name="Saunders E."/>
            <person name="Brettin T."/>
            <person name="Detter J.C."/>
            <person name="Han C."/>
            <person name="Goker M."/>
            <person name="Bristow J."/>
            <person name="Eisen J.A."/>
            <person name="Markowitz V."/>
            <person name="Hugenholtz P."/>
            <person name="Kyrpides N.C."/>
            <person name="Klenk H.P."/>
            <person name="Lapidus A."/>
        </authorList>
    </citation>
    <scope>NUCLEOTIDE SEQUENCE [LARGE SCALE GENOMIC DNA]</scope>
    <source>
        <strain evidence="3">ATCC 9321 / DSM 20548 / JCM 6508 / NCTC 11806 / PC1</strain>
    </source>
</reference>
<evidence type="ECO:0000313" key="3">
    <source>
        <dbReference type="Proteomes" id="UP000002294"/>
    </source>
</evidence>
<dbReference type="PROSITE" id="PS50035">
    <property type="entry name" value="PLD"/>
    <property type="match status" value="1"/>
</dbReference>
<evidence type="ECO:0000259" key="1">
    <source>
        <dbReference type="PROSITE" id="PS50035"/>
    </source>
</evidence>
<dbReference type="HOGENOM" id="CLU_020524_0_0_9"/>
<dbReference type="Gene3D" id="3.30.870.10">
    <property type="entry name" value="Endonuclease Chain A"/>
    <property type="match status" value="1"/>
</dbReference>
<dbReference type="Proteomes" id="UP000002294">
    <property type="component" value="Chromosome"/>
</dbReference>
<sequence length="812" mass="94710">MERQMSLVIDFIEDRRESLHICKDNKKVDMTIEEIFDHGKYDSILAVTYSISTTFLNKYIKDFAKVEIVVGINEDKVQQSANLFAKNLKAQIKEVLKNTSIKTYQGLDMDMKRRLEEKSFEVKVPFGASIHSKFYLLENKESGHNRIILGSCNLSEMAFQKTTSQYENIIIYDDSELFGIYKDYYESLADITTNYFPKELMLTNKKKLENIKDRDSVIVLTNEEVEKIKKSQAIELILKVEDFKANSTIPADAIGQIKDMDEDKKALDDEKIRENNLDNQAYMLVRESVNNRTKEPTIKKSPAIKKLVNETIKTIKVNADIDSDERALLFSKPETRNIGKENSGLLVKSELTNEFIPFGENKDIEEIRKALILLDEFIHTFESFVHKYDDKYGQRIMEAIFYAFTGPFLYEIKTLARTSEERNDIPQFLFIGGTAGSGKSSLIKMINKMLGLSDKAYYNFSELASGAQAKANRVKVIEGRAREDNVYPIIIDEFSIEFFSKANYGRDLILNTTNSQVEIVSPFPVTIGTTNADGYTLPPEARRRSYYLKIDKKFDDKYKKDSPLVYKDIYEKMNNDLFTDFSLKMADRLDNSDEYEWNHFADGAGKVDFLYQTREVFREYYKSCGMPLPRYFPTRRYTDDFESNQEKWRKLYKRAGEKEFVFDMETGSLFFNTATIDENKGNYEKPSEVYKQALDQSVLVGTIGGLDIELDAKAFFEWIDVRNPYIEEYKKYLRDFYYNKDKKIRKENGKIIFPLEKTSKDRDIIRQSLTYMTKDALVDESDYELQFDEDKLLKWLDIDQSNILSKFLDKFK</sequence>